<comment type="caution">
    <text evidence="3">The sequence shown here is derived from an EMBL/GenBank/DDBJ whole genome shotgun (WGS) entry which is preliminary data.</text>
</comment>
<feature type="compositionally biased region" description="Pro residues" evidence="1">
    <location>
        <begin position="59"/>
        <end position="74"/>
    </location>
</feature>
<evidence type="ECO:0000313" key="3">
    <source>
        <dbReference type="EMBL" id="TDE27124.1"/>
    </source>
</evidence>
<name>A0A4R5E813_9ACTN</name>
<reference evidence="3 4" key="1">
    <citation type="submission" date="2019-03" db="EMBL/GenBank/DDBJ databases">
        <title>Draft genome sequences of novel Actinobacteria.</title>
        <authorList>
            <person name="Sahin N."/>
            <person name="Ay H."/>
            <person name="Saygin H."/>
        </authorList>
    </citation>
    <scope>NUCLEOTIDE SEQUENCE [LARGE SCALE GENOMIC DNA]</scope>
    <source>
        <strain evidence="3 4">6K102</strain>
    </source>
</reference>
<keyword evidence="4" id="KW-1185">Reference proteome</keyword>
<feature type="region of interest" description="Disordered" evidence="1">
    <location>
        <begin position="39"/>
        <end position="96"/>
    </location>
</feature>
<dbReference type="SUPFAM" id="SSF48498">
    <property type="entry name" value="Tetracyclin repressor-like, C-terminal domain"/>
    <property type="match status" value="1"/>
</dbReference>
<dbReference type="EMBL" id="SMLD01000222">
    <property type="protein sequence ID" value="TDE27124.1"/>
    <property type="molecule type" value="Genomic_DNA"/>
</dbReference>
<dbReference type="AlphaFoldDB" id="A0A4R5E813"/>
<accession>A0A4R5E813</accession>
<proteinExistence type="predicted"/>
<gene>
    <name evidence="3" type="ORF">E1295_43420</name>
</gene>
<feature type="domain" description="Transcriptional regulator SbtR-like C-terminal" evidence="2">
    <location>
        <begin position="4"/>
        <end position="54"/>
    </location>
</feature>
<dbReference type="InterPro" id="IPR036271">
    <property type="entry name" value="Tet_transcr_reg_TetR-rel_C_sf"/>
</dbReference>
<evidence type="ECO:0000313" key="4">
    <source>
        <dbReference type="Proteomes" id="UP000295136"/>
    </source>
</evidence>
<dbReference type="Gene3D" id="1.10.357.10">
    <property type="entry name" value="Tetracycline Repressor, domain 2"/>
    <property type="match status" value="1"/>
</dbReference>
<protein>
    <recommendedName>
        <fullName evidence="2">Transcriptional regulator SbtR-like C-terminal domain-containing protein</fullName>
    </recommendedName>
</protein>
<dbReference type="Pfam" id="PF21597">
    <property type="entry name" value="TetR_C_43"/>
    <property type="match status" value="1"/>
</dbReference>
<evidence type="ECO:0000259" key="2">
    <source>
        <dbReference type="Pfam" id="PF21597"/>
    </source>
</evidence>
<organism evidence="3 4">
    <name type="scientific">Nonomuraea mesophila</name>
    <dbReference type="NCBI Taxonomy" id="2530382"/>
    <lineage>
        <taxon>Bacteria</taxon>
        <taxon>Bacillati</taxon>
        <taxon>Actinomycetota</taxon>
        <taxon>Actinomycetes</taxon>
        <taxon>Streptosporangiales</taxon>
        <taxon>Streptosporangiaceae</taxon>
        <taxon>Nonomuraea</taxon>
    </lineage>
</organism>
<evidence type="ECO:0000256" key="1">
    <source>
        <dbReference type="SAM" id="MobiDB-lite"/>
    </source>
</evidence>
<feature type="compositionally biased region" description="Basic and acidic residues" evidence="1">
    <location>
        <begin position="39"/>
        <end position="54"/>
    </location>
</feature>
<dbReference type="Proteomes" id="UP000295136">
    <property type="component" value="Unassembled WGS sequence"/>
</dbReference>
<sequence>MGELRALLTAAQQAGEVRDDIEVPDVKALIAGCLARERGANDPSARRRMIEVRLRRTPRPPLSPSATTPLPPPSSRLHDRAPGGRPSRPHRTADPARVAAQVAARVAAQVKAGASMIAASAVHL</sequence>
<dbReference type="InterPro" id="IPR049445">
    <property type="entry name" value="TetR_SbtR-like_C"/>
</dbReference>